<accession>A0AA42SVG5</accession>
<proteinExistence type="predicted"/>
<protein>
    <submittedName>
        <fullName evidence="2">Helix-turn-helix domain-containing protein</fullName>
    </submittedName>
</protein>
<dbReference type="InterPro" id="IPR036390">
    <property type="entry name" value="WH_DNA-bd_sf"/>
</dbReference>
<feature type="domain" description="DUF6945" evidence="1">
    <location>
        <begin position="27"/>
        <end position="88"/>
    </location>
</feature>
<dbReference type="RefSeq" id="WP_280055009.1">
    <property type="nucleotide sequence ID" value="NZ_JAOBYN010000018.1"/>
</dbReference>
<name>A0AA42SVG5_AQUAC</name>
<dbReference type="EMBL" id="JAOBYN010000018">
    <property type="protein sequence ID" value="MDH1056746.1"/>
    <property type="molecule type" value="Genomic_DNA"/>
</dbReference>
<gene>
    <name evidence="2" type="ORF">N5C05_18560</name>
</gene>
<comment type="caution">
    <text evidence="2">The sequence shown here is derived from an EMBL/GenBank/DDBJ whole genome shotgun (WGS) entry which is preliminary data.</text>
</comment>
<dbReference type="Pfam" id="PF22182">
    <property type="entry name" value="DUF6945"/>
    <property type="match status" value="1"/>
</dbReference>
<evidence type="ECO:0000259" key="1">
    <source>
        <dbReference type="Pfam" id="PF22182"/>
    </source>
</evidence>
<dbReference type="InterPro" id="IPR054027">
    <property type="entry name" value="DUF6945"/>
</dbReference>
<dbReference type="SUPFAM" id="SSF46785">
    <property type="entry name" value="Winged helix' DNA-binding domain"/>
    <property type="match status" value="1"/>
</dbReference>
<evidence type="ECO:0000313" key="2">
    <source>
        <dbReference type="EMBL" id="MDH1056746.1"/>
    </source>
</evidence>
<dbReference type="Proteomes" id="UP001158730">
    <property type="component" value="Unassembled WGS sequence"/>
</dbReference>
<evidence type="ECO:0000313" key="3">
    <source>
        <dbReference type="Proteomes" id="UP001158730"/>
    </source>
</evidence>
<dbReference type="AlphaFoldDB" id="A0AA42SVG5"/>
<reference evidence="2" key="1">
    <citation type="submission" date="2022-09" db="EMBL/GenBank/DDBJ databases">
        <title>Intensive care unit water sources are persistently colonized with multi-drug resistant bacteria and are the site of extensive horizontal gene transfer of antibiotic resistance genes.</title>
        <authorList>
            <person name="Diorio-Toth L."/>
        </authorList>
    </citation>
    <scope>NUCLEOTIDE SEQUENCE</scope>
    <source>
        <strain evidence="2">GD03990</strain>
    </source>
</reference>
<sequence length="226" mass="24877">MATHALQQPRITPEAQARFLKIPHDILCATEFVSRKTGEAVSLNPTNKILWCWMKCSYDSYSGKGNTYYESQSSIAEATGTSVRTVIRAMELFEQHGYLIKVRKWDGCVWQLPYSLEIAQAGEVAAKVPLVAAQTKPAANEDVSSAERYPKAQMAPVEEDECIFGPVIGSYGGKQSVDTASSGAGAVLDRFVQTQPAHLSVKIPVESYADFDDRDYGDVEDIDEPF</sequence>
<organism evidence="2 3">
    <name type="scientific">Aquipseudomonas alcaligenes</name>
    <name type="common">Pseudomonas alcaligenes</name>
    <dbReference type="NCBI Taxonomy" id="43263"/>
    <lineage>
        <taxon>Bacteria</taxon>
        <taxon>Pseudomonadati</taxon>
        <taxon>Pseudomonadota</taxon>
        <taxon>Gammaproteobacteria</taxon>
        <taxon>Pseudomonadales</taxon>
        <taxon>Pseudomonadaceae</taxon>
        <taxon>Aquipseudomonas</taxon>
    </lineage>
</organism>